<keyword evidence="2" id="KW-0547">Nucleotide-binding</keyword>
<dbReference type="PANTHER" id="PTHR11566">
    <property type="entry name" value="DYNAMIN"/>
    <property type="match status" value="1"/>
</dbReference>
<sequence>MDQGTDARDVLENKVFLLQRGYIGIVNRSQKDIDEKKRIEDAVKREQEFFMNHGSYKHMADRMGTKYLQITLNKQLKFHIQERLPGVRAALQKHLMDLNKELFELDSILGKSDKLSQEKYMIKLINMFIEDLRKRIVGQTDEIDLNDVQGGARINSAFYNEIADLLSLDLLPPDNELAHAIVNIHGYRTGLFTPGLAFNAICNKLIENYKVPIVTAVELITCIVTDVVEKSAQLLQRYPRLKNEVVFRVSTRIKEQEEQTKNQCIRHINAEMVFHNVRHPDFIKDRPRSKIRAKEIILTSVEEISEPQTKDICEGNLVLTVKGGIRNSHRDCWCKLSSDYFCWQKKDDTNDKRNMIPFTELRMQPKKSKSDSKNKNDSKPQKFVLFRADGRSIFRDLKQLEFVCTDMADLEKWTDAFNRANVPVTLSKSYSMESLYQVDSISAKNVYTSQATRMILEKGREKVEQIFQDPHMQRQVDELAGMIESYMEIVKKTIQDVTPKYIMLLLVQDTMNYALCDLAGDIIGITKTETLMEVCAEEEKRRKELQSACNAIEEALKVIGNI</sequence>
<dbReference type="InterPro" id="IPR003130">
    <property type="entry name" value="GED"/>
</dbReference>
<dbReference type="PANTHER" id="PTHR11566:SF212">
    <property type="entry name" value="DYNAMIN"/>
    <property type="match status" value="1"/>
</dbReference>
<feature type="domain" description="PH" evidence="5">
    <location>
        <begin position="310"/>
        <end position="422"/>
    </location>
</feature>
<dbReference type="InterPro" id="IPR022812">
    <property type="entry name" value="Dynamin"/>
</dbReference>
<dbReference type="GeneID" id="106467200"/>
<evidence type="ECO:0000256" key="2">
    <source>
        <dbReference type="ARBA" id="ARBA00022741"/>
    </source>
</evidence>
<evidence type="ECO:0000256" key="3">
    <source>
        <dbReference type="ARBA" id="ARBA00022801"/>
    </source>
</evidence>
<evidence type="ECO:0000256" key="1">
    <source>
        <dbReference type="ARBA" id="ARBA00011980"/>
    </source>
</evidence>
<evidence type="ECO:0000313" key="7">
    <source>
        <dbReference type="Proteomes" id="UP000694941"/>
    </source>
</evidence>
<organism evidence="7 8">
    <name type="scientific">Limulus polyphemus</name>
    <name type="common">Atlantic horseshoe crab</name>
    <dbReference type="NCBI Taxonomy" id="6850"/>
    <lineage>
        <taxon>Eukaryota</taxon>
        <taxon>Metazoa</taxon>
        <taxon>Ecdysozoa</taxon>
        <taxon>Arthropoda</taxon>
        <taxon>Chelicerata</taxon>
        <taxon>Merostomata</taxon>
        <taxon>Xiphosura</taxon>
        <taxon>Limulidae</taxon>
        <taxon>Limulus</taxon>
    </lineage>
</organism>
<dbReference type="PROSITE" id="PS50003">
    <property type="entry name" value="PH_DOMAIN"/>
    <property type="match status" value="1"/>
</dbReference>
<dbReference type="SUPFAM" id="SSF50729">
    <property type="entry name" value="PH domain-like"/>
    <property type="match status" value="1"/>
</dbReference>
<accession>A0ABM1T583</accession>
<dbReference type="InterPro" id="IPR020850">
    <property type="entry name" value="GED_dom"/>
</dbReference>
<dbReference type="InterPro" id="IPR027417">
    <property type="entry name" value="P-loop_NTPase"/>
</dbReference>
<evidence type="ECO:0000259" key="6">
    <source>
        <dbReference type="PROSITE" id="PS51388"/>
    </source>
</evidence>
<dbReference type="Proteomes" id="UP000694941">
    <property type="component" value="Unplaced"/>
</dbReference>
<feature type="domain" description="GED" evidence="6">
    <location>
        <begin position="476"/>
        <end position="562"/>
    </location>
</feature>
<proteinExistence type="predicted"/>
<evidence type="ECO:0000259" key="5">
    <source>
        <dbReference type="PROSITE" id="PS50003"/>
    </source>
</evidence>
<evidence type="ECO:0000256" key="4">
    <source>
        <dbReference type="ARBA" id="ARBA00023134"/>
    </source>
</evidence>
<dbReference type="PROSITE" id="PS51388">
    <property type="entry name" value="GED"/>
    <property type="match status" value="1"/>
</dbReference>
<keyword evidence="7" id="KW-1185">Reference proteome</keyword>
<dbReference type="SUPFAM" id="SSF52540">
    <property type="entry name" value="P-loop containing nucleoside triphosphate hydrolases"/>
    <property type="match status" value="1"/>
</dbReference>
<dbReference type="Gene3D" id="1.20.120.1240">
    <property type="entry name" value="Dynamin, middle domain"/>
    <property type="match status" value="2"/>
</dbReference>
<dbReference type="Pfam" id="PF02212">
    <property type="entry name" value="GED"/>
    <property type="match status" value="1"/>
</dbReference>
<dbReference type="RefSeq" id="XP_022251039.1">
    <property type="nucleotide sequence ID" value="XM_022395331.1"/>
</dbReference>
<dbReference type="SMART" id="SM00302">
    <property type="entry name" value="GED"/>
    <property type="match status" value="1"/>
</dbReference>
<dbReference type="Gene3D" id="2.30.29.30">
    <property type="entry name" value="Pleckstrin-homology domain (PH domain)/Phosphotyrosine-binding domain (PTB)"/>
    <property type="match status" value="1"/>
</dbReference>
<dbReference type="Pfam" id="PF00169">
    <property type="entry name" value="PH"/>
    <property type="match status" value="1"/>
</dbReference>
<dbReference type="EC" id="3.6.5.5" evidence="1"/>
<keyword evidence="3" id="KW-0378">Hydrolase</keyword>
<reference evidence="8" key="1">
    <citation type="submission" date="2025-08" db="UniProtKB">
        <authorList>
            <consortium name="RefSeq"/>
        </authorList>
    </citation>
    <scope>IDENTIFICATION</scope>
    <source>
        <tissue evidence="8">Muscle</tissue>
    </source>
</reference>
<gene>
    <name evidence="8" type="primary">LOC106467200</name>
</gene>
<dbReference type="InterPro" id="IPR000375">
    <property type="entry name" value="Dynamin_stalk"/>
</dbReference>
<keyword evidence="4" id="KW-0342">GTP-binding</keyword>
<dbReference type="InterPro" id="IPR011993">
    <property type="entry name" value="PH-like_dom_sf"/>
</dbReference>
<dbReference type="Gene3D" id="3.40.50.300">
    <property type="entry name" value="P-loop containing nucleotide triphosphate hydrolases"/>
    <property type="match status" value="1"/>
</dbReference>
<protein>
    <recommendedName>
        <fullName evidence="1">dynamin GTPase</fullName>
        <ecNumber evidence="1">3.6.5.5</ecNumber>
    </recommendedName>
</protein>
<name>A0ABM1T583_LIMPO</name>
<evidence type="ECO:0000313" key="8">
    <source>
        <dbReference type="RefSeq" id="XP_022251039.1"/>
    </source>
</evidence>
<dbReference type="InterPro" id="IPR001849">
    <property type="entry name" value="PH_domain"/>
</dbReference>
<dbReference type="SMART" id="SM00233">
    <property type="entry name" value="PH"/>
    <property type="match status" value="1"/>
</dbReference>
<dbReference type="Pfam" id="PF01031">
    <property type="entry name" value="Dynamin_M"/>
    <property type="match status" value="1"/>
</dbReference>